<keyword evidence="9" id="KW-1185">Reference proteome</keyword>
<sequence length="183" mass="21398">MVPRAPTSEPQSTTPTIKKTKEKQRRTNQNHPANRYKTEICQNWEQSQKCRYGVKCQYAHGFAELRPVERHPKYKTKKCRTFEQTGSCPYGRRCNFQHIQSLWLRDEPMLELDRLTSSASSQYDDEEEVVPPESLLPCQLLDDMSLPNDDHKPAPFQIPVFDYNNSFQPWSPNENMDSLSLFA</sequence>
<evidence type="ECO:0000256" key="2">
    <source>
        <dbReference type="ARBA" id="ARBA00022737"/>
    </source>
</evidence>
<dbReference type="Gene3D" id="4.10.1000.10">
    <property type="entry name" value="Zinc finger, CCCH-type"/>
    <property type="match status" value="2"/>
</dbReference>
<dbReference type="GO" id="GO:0008270">
    <property type="term" value="F:zinc ion binding"/>
    <property type="evidence" value="ECO:0007669"/>
    <property type="project" value="UniProtKB-KW"/>
</dbReference>
<dbReference type="InterPro" id="IPR045877">
    <property type="entry name" value="ZFP36-like"/>
</dbReference>
<dbReference type="AlphaFoldDB" id="A0A8H7BWW8"/>
<feature type="compositionally biased region" description="Basic residues" evidence="6">
    <location>
        <begin position="18"/>
        <end position="28"/>
    </location>
</feature>
<dbReference type="SMART" id="SM00356">
    <property type="entry name" value="ZnF_C3H1"/>
    <property type="match status" value="2"/>
</dbReference>
<feature type="region of interest" description="Disordered" evidence="6">
    <location>
        <begin position="1"/>
        <end position="34"/>
    </location>
</feature>
<evidence type="ECO:0000256" key="3">
    <source>
        <dbReference type="ARBA" id="ARBA00022771"/>
    </source>
</evidence>
<dbReference type="FunFam" id="4.10.1000.10:FF:000001">
    <property type="entry name" value="zinc finger CCCH domain-containing protein 15-like"/>
    <property type="match status" value="1"/>
</dbReference>
<feature type="domain" description="C3H1-type" evidence="7">
    <location>
        <begin position="35"/>
        <end position="63"/>
    </location>
</feature>
<dbReference type="PANTHER" id="PTHR12547:SF18">
    <property type="entry name" value="PROTEIN TIS11"/>
    <property type="match status" value="1"/>
</dbReference>
<evidence type="ECO:0000259" key="7">
    <source>
        <dbReference type="PROSITE" id="PS50103"/>
    </source>
</evidence>
<dbReference type="Proteomes" id="UP000605846">
    <property type="component" value="Unassembled WGS sequence"/>
</dbReference>
<accession>A0A8H7BWW8</accession>
<dbReference type="PANTHER" id="PTHR12547">
    <property type="entry name" value="CCCH ZINC FINGER/TIS11-RELATED"/>
    <property type="match status" value="1"/>
</dbReference>
<dbReference type="InterPro" id="IPR036855">
    <property type="entry name" value="Znf_CCCH_sf"/>
</dbReference>
<evidence type="ECO:0000256" key="6">
    <source>
        <dbReference type="SAM" id="MobiDB-lite"/>
    </source>
</evidence>
<feature type="compositionally biased region" description="Polar residues" evidence="6">
    <location>
        <begin position="8"/>
        <end position="17"/>
    </location>
</feature>
<comment type="caution">
    <text evidence="8">The sequence shown here is derived from an EMBL/GenBank/DDBJ whole genome shotgun (WGS) entry which is preliminary data.</text>
</comment>
<reference evidence="8" key="1">
    <citation type="submission" date="2020-01" db="EMBL/GenBank/DDBJ databases">
        <title>Genome Sequencing of Three Apophysomyces-Like Fungal Strains Confirms a Novel Fungal Genus in the Mucoromycota with divergent Burkholderia-like Endosymbiotic Bacteria.</title>
        <authorList>
            <person name="Stajich J.E."/>
            <person name="Macias A.M."/>
            <person name="Carter-House D."/>
            <person name="Lovett B."/>
            <person name="Kasson L.R."/>
            <person name="Berry K."/>
            <person name="Grigoriev I."/>
            <person name="Chang Y."/>
            <person name="Spatafora J."/>
            <person name="Kasson M.T."/>
        </authorList>
    </citation>
    <scope>NUCLEOTIDE SEQUENCE</scope>
    <source>
        <strain evidence="8">NRRL A-21654</strain>
    </source>
</reference>
<feature type="domain" description="C3H1-type" evidence="7">
    <location>
        <begin position="73"/>
        <end position="101"/>
    </location>
</feature>
<keyword evidence="2" id="KW-0677">Repeat</keyword>
<evidence type="ECO:0000313" key="8">
    <source>
        <dbReference type="EMBL" id="KAF7729250.1"/>
    </source>
</evidence>
<evidence type="ECO:0000313" key="9">
    <source>
        <dbReference type="Proteomes" id="UP000605846"/>
    </source>
</evidence>
<feature type="zinc finger region" description="C3H1-type" evidence="5">
    <location>
        <begin position="35"/>
        <end position="63"/>
    </location>
</feature>
<gene>
    <name evidence="8" type="primary">ZFP36</name>
    <name evidence="8" type="ORF">EC973_004780</name>
</gene>
<evidence type="ECO:0000256" key="1">
    <source>
        <dbReference type="ARBA" id="ARBA00022723"/>
    </source>
</evidence>
<dbReference type="PROSITE" id="PS50103">
    <property type="entry name" value="ZF_C3H1"/>
    <property type="match status" value="2"/>
</dbReference>
<evidence type="ECO:0000256" key="5">
    <source>
        <dbReference type="PROSITE-ProRule" id="PRU00723"/>
    </source>
</evidence>
<dbReference type="InterPro" id="IPR000571">
    <property type="entry name" value="Znf_CCCH"/>
</dbReference>
<name>A0A8H7BWW8_9FUNG</name>
<proteinExistence type="predicted"/>
<dbReference type="OrthoDB" id="410307at2759"/>
<evidence type="ECO:0000256" key="4">
    <source>
        <dbReference type="ARBA" id="ARBA00022833"/>
    </source>
</evidence>
<dbReference type="SUPFAM" id="SSF90229">
    <property type="entry name" value="CCCH zinc finger"/>
    <property type="match status" value="2"/>
</dbReference>
<dbReference type="EMBL" id="JABAYA010000027">
    <property type="protein sequence ID" value="KAF7729250.1"/>
    <property type="molecule type" value="Genomic_DNA"/>
</dbReference>
<protein>
    <submittedName>
        <fullName evidence="8">mRNA decay activator protein zfp36</fullName>
    </submittedName>
</protein>
<dbReference type="Pfam" id="PF00642">
    <property type="entry name" value="zf-CCCH"/>
    <property type="match status" value="2"/>
</dbReference>
<organism evidence="8 9">
    <name type="scientific">Apophysomyces ossiformis</name>
    <dbReference type="NCBI Taxonomy" id="679940"/>
    <lineage>
        <taxon>Eukaryota</taxon>
        <taxon>Fungi</taxon>
        <taxon>Fungi incertae sedis</taxon>
        <taxon>Mucoromycota</taxon>
        <taxon>Mucoromycotina</taxon>
        <taxon>Mucoromycetes</taxon>
        <taxon>Mucorales</taxon>
        <taxon>Mucorineae</taxon>
        <taxon>Mucoraceae</taxon>
        <taxon>Apophysomyces</taxon>
    </lineage>
</organism>
<dbReference type="GO" id="GO:0003729">
    <property type="term" value="F:mRNA binding"/>
    <property type="evidence" value="ECO:0007669"/>
    <property type="project" value="InterPro"/>
</dbReference>
<keyword evidence="4 5" id="KW-0862">Zinc</keyword>
<keyword evidence="1 5" id="KW-0479">Metal-binding</keyword>
<feature type="zinc finger region" description="C3H1-type" evidence="5">
    <location>
        <begin position="73"/>
        <end position="101"/>
    </location>
</feature>
<keyword evidence="3 5" id="KW-0863">Zinc-finger</keyword>